<feature type="region of interest" description="Disordered" evidence="1">
    <location>
        <begin position="447"/>
        <end position="509"/>
    </location>
</feature>
<evidence type="ECO:0000313" key="4">
    <source>
        <dbReference type="RefSeq" id="XP_034116771.2"/>
    </source>
</evidence>
<dbReference type="OrthoDB" id="5219169at2759"/>
<dbReference type="Proteomes" id="UP000515160">
    <property type="component" value="Chromosome 2R"/>
</dbReference>
<proteinExistence type="predicted"/>
<sequence>MRLTLAWLCVCLAIYCGGGFANNGHGNVVLSLPPSLIAATEAVALRQLQQQQQQQQQQRHEQTRWKKDARVLFDSVGGSGDALRDMLHSKESTTASNNNLPYNDNNGMEVEQQQSQQQQQLQQPQQTDFNRKALSEAYDLEARQQSAPQEIAARRGHGHGRAAAAAAAAVGVQYATPTPTSNSNSNSNSRSAIHKYWSRLCQAANGNCPREYNRAMLAVRNREAVARLQRELHEMQDQLDSDYEDGNDDYADMDDSSEEHHLKNSNNEVFLLLTGEQDLVKFLHWAMQLLYPHQHGANGGKLDANSADFYHPGMFIWKKLNFSGHLEPPLIVDEPRYVLVRREKQNPKEGYQLGDELKGLDDPFIPPRGRKQHNAPDLDALLNRYETFVPNRGKRDKVKDLFKYDDLFFPNRGKKHRDIFKLDDPFFPHRGKKLQLRDLYNVDDPFFPNRGKRHLPSGNNKVDDIDSNNERDNDNNDKGDNWPQRMSTHEINSNDQSVKSSMSAEDAGAAAAAGLPMQWQLSMPMSLPANRLHSTRSMSASTLATAHPLQHLRFIVNPSMRQQQQQQQVKTSWPAGIQLTRLQSALHDARETQLTRGPNTDGDSNGDSDSDIDIDYGQLDM</sequence>
<accession>A0A6P8XJN1</accession>
<protein>
    <submittedName>
        <fullName evidence="4">Uncharacterized protein LOC117576253</fullName>
    </submittedName>
</protein>
<reference evidence="4" key="1">
    <citation type="submission" date="2025-08" db="UniProtKB">
        <authorList>
            <consortium name="RefSeq"/>
        </authorList>
    </citation>
    <scope>IDENTIFICATION</scope>
    <source>
        <strain evidence="4">15112-1751.03</strain>
        <tissue evidence="4">Whole Adult</tissue>
    </source>
</reference>
<keyword evidence="2" id="KW-0732">Signal</keyword>
<feature type="region of interest" description="Disordered" evidence="1">
    <location>
        <begin position="90"/>
        <end position="127"/>
    </location>
</feature>
<organism evidence="3 4">
    <name type="scientific">Drosophila albomicans</name>
    <name type="common">Fruit fly</name>
    <dbReference type="NCBI Taxonomy" id="7291"/>
    <lineage>
        <taxon>Eukaryota</taxon>
        <taxon>Metazoa</taxon>
        <taxon>Ecdysozoa</taxon>
        <taxon>Arthropoda</taxon>
        <taxon>Hexapoda</taxon>
        <taxon>Insecta</taxon>
        <taxon>Pterygota</taxon>
        <taxon>Neoptera</taxon>
        <taxon>Endopterygota</taxon>
        <taxon>Diptera</taxon>
        <taxon>Brachycera</taxon>
        <taxon>Muscomorpha</taxon>
        <taxon>Ephydroidea</taxon>
        <taxon>Drosophilidae</taxon>
        <taxon>Drosophila</taxon>
    </lineage>
</organism>
<name>A0A6P8XJN1_DROAB</name>
<feature type="region of interest" description="Disordered" evidence="1">
    <location>
        <begin position="590"/>
        <end position="621"/>
    </location>
</feature>
<dbReference type="GeneID" id="117576253"/>
<feature type="compositionally biased region" description="Acidic residues" evidence="1">
    <location>
        <begin position="604"/>
        <end position="614"/>
    </location>
</feature>
<feature type="compositionally biased region" description="Polar residues" evidence="1">
    <location>
        <begin position="92"/>
        <end position="106"/>
    </location>
</feature>
<evidence type="ECO:0000313" key="3">
    <source>
        <dbReference type="Proteomes" id="UP000515160"/>
    </source>
</evidence>
<keyword evidence="3" id="KW-1185">Reference proteome</keyword>
<feature type="compositionally biased region" description="Basic and acidic residues" evidence="1">
    <location>
        <begin position="461"/>
        <end position="480"/>
    </location>
</feature>
<feature type="signal peptide" evidence="2">
    <location>
        <begin position="1"/>
        <end position="21"/>
    </location>
</feature>
<feature type="compositionally biased region" description="Polar residues" evidence="1">
    <location>
        <begin position="484"/>
        <end position="503"/>
    </location>
</feature>
<dbReference type="RefSeq" id="XP_034116771.2">
    <property type="nucleotide sequence ID" value="XM_034260880.2"/>
</dbReference>
<feature type="compositionally biased region" description="Acidic residues" evidence="1">
    <location>
        <begin position="240"/>
        <end position="257"/>
    </location>
</feature>
<evidence type="ECO:0000256" key="2">
    <source>
        <dbReference type="SAM" id="SignalP"/>
    </source>
</evidence>
<feature type="compositionally biased region" description="Low complexity" evidence="1">
    <location>
        <begin position="112"/>
        <end position="126"/>
    </location>
</feature>
<feature type="chain" id="PRO_5039027747" evidence="2">
    <location>
        <begin position="22"/>
        <end position="621"/>
    </location>
</feature>
<feature type="region of interest" description="Disordered" evidence="1">
    <location>
        <begin position="240"/>
        <end position="260"/>
    </location>
</feature>
<evidence type="ECO:0000256" key="1">
    <source>
        <dbReference type="SAM" id="MobiDB-lite"/>
    </source>
</evidence>
<dbReference type="AlphaFoldDB" id="A0A6P8XJN1"/>
<gene>
    <name evidence="4" type="primary">LOC117576253</name>
</gene>